<reference evidence="2" key="1">
    <citation type="submission" date="2022-07" db="EMBL/GenBank/DDBJ databases">
        <authorList>
            <person name="Trinca V."/>
            <person name="Uliana J.V.C."/>
            <person name="Torres T.T."/>
            <person name="Ward R.J."/>
            <person name="Monesi N."/>
        </authorList>
    </citation>
    <scope>NUCLEOTIDE SEQUENCE</scope>
    <source>
        <strain evidence="2">HSMRA1968</strain>
        <tissue evidence="2">Whole embryos</tissue>
    </source>
</reference>
<sequence length="274" mass="30362">MMAQSVVILFLTIIISLVQAQVDIIPSPAVCATFPNEEFAIDLQRCQNTCKYYGRTWDCPISYNPNGECFCKPGFARLKDGGKCVSVTNNAKCVAQLPISPESCTGPNEIYSEALEVNACDNNCRTFGCKTPNPTNVKQYKWSPRCICGENAQKKNQKYNVYRRLSNGMCVLASDPQCVAEFQPSPERCAALGQVYKVNAPCQQACHGEQYCPPPGGACVCKPNQFAIVHDAIYYTSQPGTYFDYDNTPHTFTVITCHSQQSCPETIFDNVRYA</sequence>
<organism evidence="2 3">
    <name type="scientific">Pseudolycoriella hygida</name>
    <dbReference type="NCBI Taxonomy" id="35572"/>
    <lineage>
        <taxon>Eukaryota</taxon>
        <taxon>Metazoa</taxon>
        <taxon>Ecdysozoa</taxon>
        <taxon>Arthropoda</taxon>
        <taxon>Hexapoda</taxon>
        <taxon>Insecta</taxon>
        <taxon>Pterygota</taxon>
        <taxon>Neoptera</taxon>
        <taxon>Endopterygota</taxon>
        <taxon>Diptera</taxon>
        <taxon>Nematocera</taxon>
        <taxon>Sciaroidea</taxon>
        <taxon>Sciaridae</taxon>
        <taxon>Pseudolycoriella</taxon>
    </lineage>
</organism>
<evidence type="ECO:0000313" key="2">
    <source>
        <dbReference type="EMBL" id="KAJ6635798.1"/>
    </source>
</evidence>
<dbReference type="InterPro" id="IPR036084">
    <property type="entry name" value="Ser_inhib-like_sf"/>
</dbReference>
<evidence type="ECO:0000256" key="1">
    <source>
        <dbReference type="SAM" id="SignalP"/>
    </source>
</evidence>
<dbReference type="SUPFAM" id="SSF57567">
    <property type="entry name" value="Serine protease inhibitors"/>
    <property type="match status" value="1"/>
</dbReference>
<gene>
    <name evidence="2" type="ORF">Bhyg_14384</name>
</gene>
<proteinExistence type="predicted"/>
<keyword evidence="1" id="KW-0732">Signal</keyword>
<dbReference type="OrthoDB" id="10288536at2759"/>
<evidence type="ECO:0000313" key="3">
    <source>
        <dbReference type="Proteomes" id="UP001151699"/>
    </source>
</evidence>
<comment type="caution">
    <text evidence="2">The sequence shown here is derived from an EMBL/GenBank/DDBJ whole genome shotgun (WGS) entry which is preliminary data.</text>
</comment>
<accession>A0A9Q0RXD7</accession>
<name>A0A9Q0RXD7_9DIPT</name>
<dbReference type="AlphaFoldDB" id="A0A9Q0RXD7"/>
<dbReference type="Proteomes" id="UP001151699">
    <property type="component" value="Chromosome C"/>
</dbReference>
<feature type="signal peptide" evidence="1">
    <location>
        <begin position="1"/>
        <end position="20"/>
    </location>
</feature>
<feature type="chain" id="PRO_5040331868" evidence="1">
    <location>
        <begin position="21"/>
        <end position="274"/>
    </location>
</feature>
<keyword evidence="3" id="KW-1185">Reference proteome</keyword>
<dbReference type="EMBL" id="WJQU01000004">
    <property type="protein sequence ID" value="KAJ6635798.1"/>
    <property type="molecule type" value="Genomic_DNA"/>
</dbReference>
<dbReference type="Gene3D" id="2.10.25.10">
    <property type="entry name" value="Laminin"/>
    <property type="match status" value="1"/>
</dbReference>
<protein>
    <submittedName>
        <fullName evidence="2">Uncharacterized protein</fullName>
    </submittedName>
</protein>